<evidence type="ECO:0000259" key="3">
    <source>
        <dbReference type="PROSITE" id="PS51670"/>
    </source>
</evidence>
<dbReference type="Proteomes" id="UP001303046">
    <property type="component" value="Unassembled WGS sequence"/>
</dbReference>
<dbReference type="InterPro" id="IPR003582">
    <property type="entry name" value="ShKT_dom"/>
</dbReference>
<keyword evidence="2" id="KW-0732">Signal</keyword>
<name>A0ABR1DQR5_NECAM</name>
<gene>
    <name evidence="4" type="primary">Necator_chrIV.g17202</name>
    <name evidence="4" type="ORF">RB195_003904</name>
</gene>
<dbReference type="SMART" id="SM00254">
    <property type="entry name" value="ShKT"/>
    <property type="match status" value="1"/>
</dbReference>
<accession>A0ABR1DQR5</accession>
<dbReference type="Gene3D" id="1.10.10.1940">
    <property type="match status" value="1"/>
</dbReference>
<comment type="caution">
    <text evidence="1">Lacks conserved residue(s) required for the propagation of feature annotation.</text>
</comment>
<dbReference type="EMBL" id="JAVFWL010000004">
    <property type="protein sequence ID" value="KAK6752781.1"/>
    <property type="molecule type" value="Genomic_DNA"/>
</dbReference>
<evidence type="ECO:0000313" key="5">
    <source>
        <dbReference type="Proteomes" id="UP001303046"/>
    </source>
</evidence>
<evidence type="ECO:0000256" key="1">
    <source>
        <dbReference type="PROSITE-ProRule" id="PRU01005"/>
    </source>
</evidence>
<keyword evidence="5" id="KW-1185">Reference proteome</keyword>
<evidence type="ECO:0000256" key="2">
    <source>
        <dbReference type="SAM" id="SignalP"/>
    </source>
</evidence>
<sequence>MVPYGFYILLILTVAVEYGQVSARDDPFCKDYLDSFACRSWLNTICKNPMLKMHAKAHCKKTCGFCNDPWW</sequence>
<feature type="chain" id="PRO_5046343089" description="ShKT domain-containing protein" evidence="2">
    <location>
        <begin position="24"/>
        <end position="71"/>
    </location>
</feature>
<dbReference type="PROSITE" id="PS51670">
    <property type="entry name" value="SHKT"/>
    <property type="match status" value="1"/>
</dbReference>
<feature type="domain" description="ShKT" evidence="3">
    <location>
        <begin position="29"/>
        <end position="66"/>
    </location>
</feature>
<feature type="signal peptide" evidence="2">
    <location>
        <begin position="1"/>
        <end position="23"/>
    </location>
</feature>
<evidence type="ECO:0000313" key="4">
    <source>
        <dbReference type="EMBL" id="KAK6752781.1"/>
    </source>
</evidence>
<dbReference type="Pfam" id="PF01549">
    <property type="entry name" value="ShK"/>
    <property type="match status" value="1"/>
</dbReference>
<organism evidence="4 5">
    <name type="scientific">Necator americanus</name>
    <name type="common">Human hookworm</name>
    <dbReference type="NCBI Taxonomy" id="51031"/>
    <lineage>
        <taxon>Eukaryota</taxon>
        <taxon>Metazoa</taxon>
        <taxon>Ecdysozoa</taxon>
        <taxon>Nematoda</taxon>
        <taxon>Chromadorea</taxon>
        <taxon>Rhabditida</taxon>
        <taxon>Rhabditina</taxon>
        <taxon>Rhabditomorpha</taxon>
        <taxon>Strongyloidea</taxon>
        <taxon>Ancylostomatidae</taxon>
        <taxon>Bunostominae</taxon>
        <taxon>Necator</taxon>
    </lineage>
</organism>
<reference evidence="4 5" key="1">
    <citation type="submission" date="2023-08" db="EMBL/GenBank/DDBJ databases">
        <title>A Necator americanus chromosomal reference genome.</title>
        <authorList>
            <person name="Ilik V."/>
            <person name="Petrzelkova K.J."/>
            <person name="Pardy F."/>
            <person name="Fuh T."/>
            <person name="Niatou-Singa F.S."/>
            <person name="Gouil Q."/>
            <person name="Baker L."/>
            <person name="Ritchie M.E."/>
            <person name="Jex A.R."/>
            <person name="Gazzola D."/>
            <person name="Li H."/>
            <person name="Toshio Fujiwara R."/>
            <person name="Zhan B."/>
            <person name="Aroian R.V."/>
            <person name="Pafco B."/>
            <person name="Schwarz E.M."/>
        </authorList>
    </citation>
    <scope>NUCLEOTIDE SEQUENCE [LARGE SCALE GENOMIC DNA]</scope>
    <source>
        <strain evidence="4 5">Aroian</strain>
        <tissue evidence="4">Whole animal</tissue>
    </source>
</reference>
<comment type="caution">
    <text evidence="4">The sequence shown here is derived from an EMBL/GenBank/DDBJ whole genome shotgun (WGS) entry which is preliminary data.</text>
</comment>
<protein>
    <recommendedName>
        <fullName evidence="3">ShKT domain-containing protein</fullName>
    </recommendedName>
</protein>
<proteinExistence type="predicted"/>